<dbReference type="SUPFAM" id="SSF81383">
    <property type="entry name" value="F-box domain"/>
    <property type="match status" value="1"/>
</dbReference>
<keyword evidence="2" id="KW-1185">Reference proteome</keyword>
<dbReference type="CDD" id="cd09917">
    <property type="entry name" value="F-box_SF"/>
    <property type="match status" value="1"/>
</dbReference>
<comment type="caution">
    <text evidence="1">The sequence shown here is derived from an EMBL/GenBank/DDBJ whole genome shotgun (WGS) entry which is preliminary data.</text>
</comment>
<evidence type="ECO:0000313" key="1">
    <source>
        <dbReference type="EMBL" id="KAF4456863.1"/>
    </source>
</evidence>
<dbReference type="Proteomes" id="UP000605986">
    <property type="component" value="Unassembled WGS sequence"/>
</dbReference>
<name>A0A8H4KW84_9HYPO</name>
<gene>
    <name evidence="1" type="ORF">F53441_1074</name>
</gene>
<accession>A0A8H4KW84</accession>
<protein>
    <recommendedName>
        <fullName evidence="3">F-box domain-containing protein</fullName>
    </recommendedName>
</protein>
<dbReference type="InterPro" id="IPR036047">
    <property type="entry name" value="F-box-like_dom_sf"/>
</dbReference>
<reference evidence="1" key="1">
    <citation type="submission" date="2020-01" db="EMBL/GenBank/DDBJ databases">
        <title>Identification and distribution of gene clusters putatively required for synthesis of sphingolipid metabolism inhibitors in phylogenetically diverse species of the filamentous fungus Fusarium.</title>
        <authorList>
            <person name="Kim H.-S."/>
            <person name="Busman M."/>
            <person name="Brown D.W."/>
            <person name="Divon H."/>
            <person name="Uhlig S."/>
            <person name="Proctor R.H."/>
        </authorList>
    </citation>
    <scope>NUCLEOTIDE SEQUENCE</scope>
    <source>
        <strain evidence="1">NRRL 53441</strain>
    </source>
</reference>
<proteinExistence type="predicted"/>
<dbReference type="OrthoDB" id="5422579at2759"/>
<organism evidence="1 2">
    <name type="scientific">Fusarium austroafricanum</name>
    <dbReference type="NCBI Taxonomy" id="2364996"/>
    <lineage>
        <taxon>Eukaryota</taxon>
        <taxon>Fungi</taxon>
        <taxon>Dikarya</taxon>
        <taxon>Ascomycota</taxon>
        <taxon>Pezizomycotina</taxon>
        <taxon>Sordariomycetes</taxon>
        <taxon>Hypocreomycetidae</taxon>
        <taxon>Hypocreales</taxon>
        <taxon>Nectriaceae</taxon>
        <taxon>Fusarium</taxon>
        <taxon>Fusarium concolor species complex</taxon>
    </lineage>
</organism>
<evidence type="ECO:0000313" key="2">
    <source>
        <dbReference type="Proteomes" id="UP000605986"/>
    </source>
</evidence>
<dbReference type="EMBL" id="JAADJG010000044">
    <property type="protein sequence ID" value="KAF4456863.1"/>
    <property type="molecule type" value="Genomic_DNA"/>
</dbReference>
<evidence type="ECO:0008006" key="3">
    <source>
        <dbReference type="Google" id="ProtNLM"/>
    </source>
</evidence>
<dbReference type="AlphaFoldDB" id="A0A8H4KW84"/>
<sequence length="350" mass="40160">MALSDHAAPSPAFQTLPNELIRAICALLCNRDIKSLRLTCRALRDTTPLRFDRVFISANPRNAEVLLAVANHHVFRHLVKEIIWDDTVLKSIPSGDGDGPCGYSADENDPDDYATNEHKEWIPRDFIRLCKNSIFLNKGRLEEKNKYQGENEVQKQLDNLMPSLDQQREVLLSGADEEAFRYAVQRFPQLTKVTITPATHGFLFMPLYKTPMIRDFPSGFVYPIPRGWPSDEHLGYDHRDGYPEGWENDEERKQWRGFCIVSRILTDHADDLQISELVVDSLKLPTGIDYTLYDKPNAEYDNFCKIVARPGFRRVVLSLITGYVSDFDAEDWDFYRNGRISSLLAEATDL</sequence>